<dbReference type="OrthoDB" id="3676909at2"/>
<protein>
    <submittedName>
        <fullName evidence="2">Germacradienol/geosmin synthase</fullName>
    </submittedName>
</protein>
<dbReference type="SUPFAM" id="SSF48576">
    <property type="entry name" value="Terpenoid synthases"/>
    <property type="match status" value="2"/>
</dbReference>
<comment type="caution">
    <text evidence="2">The sequence shown here is derived from an EMBL/GenBank/DDBJ whole genome shotgun (WGS) entry which is preliminary data.</text>
</comment>
<evidence type="ECO:0000313" key="2">
    <source>
        <dbReference type="EMBL" id="TKK89284.1"/>
    </source>
</evidence>
<organism evidence="2 3">
    <name type="scientific">Herbidospora galbida</name>
    <dbReference type="NCBI Taxonomy" id="2575442"/>
    <lineage>
        <taxon>Bacteria</taxon>
        <taxon>Bacillati</taxon>
        <taxon>Actinomycetota</taxon>
        <taxon>Actinomycetes</taxon>
        <taxon>Streptosporangiales</taxon>
        <taxon>Streptosporangiaceae</taxon>
        <taxon>Herbidospora</taxon>
    </lineage>
</organism>
<evidence type="ECO:0000256" key="1">
    <source>
        <dbReference type="ARBA" id="ARBA00023239"/>
    </source>
</evidence>
<dbReference type="EMBL" id="SZQA01000007">
    <property type="protein sequence ID" value="TKK89284.1"/>
    <property type="molecule type" value="Genomic_DNA"/>
</dbReference>
<evidence type="ECO:0000313" key="3">
    <source>
        <dbReference type="Proteomes" id="UP000308705"/>
    </source>
</evidence>
<keyword evidence="3" id="KW-1185">Reference proteome</keyword>
<keyword evidence="1" id="KW-0456">Lyase</keyword>
<sequence length="643" mass="71729">MRPFELPDFYRPWPPRLNPHVEGARAHNRAWAARHGLIDESVWDAAWADSIDLALFAAYCFPDATPARLDLLTDWYVWGFYFDDWFLRHYKATGDVAGAAAWLADVRAFMPVDLSQPVPAAEDPVQATLRELWARTVPGTTEEWRRRFGDNTFAQMDDAFWELGNLAEGRVPNPIDYLERRRGAGAGRWVADLVELVNGTPLPDHVWASRPVQVMRDTFTDAQVLLNDVFSYQRETEQEGELNNFVLVLREFLGMTPQEAADTTNDLITSRLLQFESTLLTELPDLPLIPAERLAVLNVARSLQDANAGSHEWHLRSSRYMNEATRGADPRVPVWRHPMGLGTSAARLWAGHRPVDRRASFRPPPQERPAASPFAGAARTAAADWARRMGLPYSPQAVSWAVTAHSGVPRDRLEVLSQWYVFLAALDTAVDRLFKARRDPAGGRAFLRRLPLFLTGTPPAPLNPVERGLRDLWGRAPLDPASFERLVAIREWELGNSARERVPDPVDLLQTRRAEHAGLMVDLVLYGLGLPAPRRGALEECFADLATARRDLVTYQDRIGVPTEVSNGVLAVERLLGCDLQQAADVVGDLLIARRAQFDRLAADAPADYAAALRTWLAGDLGEGMRLGLSGLGTRGAHAWRPA</sequence>
<dbReference type="Proteomes" id="UP000308705">
    <property type="component" value="Unassembled WGS sequence"/>
</dbReference>
<dbReference type="InterPro" id="IPR034686">
    <property type="entry name" value="Terpene_cyclase-like_2"/>
</dbReference>
<dbReference type="Gene3D" id="1.10.600.10">
    <property type="entry name" value="Farnesyl Diphosphate Synthase"/>
    <property type="match status" value="2"/>
</dbReference>
<dbReference type="SFLD" id="SFLDS00005">
    <property type="entry name" value="Isoprenoid_Synthase_Type_I"/>
    <property type="match status" value="1"/>
</dbReference>
<proteinExistence type="predicted"/>
<dbReference type="RefSeq" id="WP_137246790.1">
    <property type="nucleotide sequence ID" value="NZ_SZQA01000007.1"/>
</dbReference>
<dbReference type="SFLD" id="SFLDG01020">
    <property type="entry name" value="Terpene_Cyclase_Like_2"/>
    <property type="match status" value="1"/>
</dbReference>
<dbReference type="AlphaFoldDB" id="A0A4U3ML70"/>
<dbReference type="GO" id="GO:0010333">
    <property type="term" value="F:terpene synthase activity"/>
    <property type="evidence" value="ECO:0007669"/>
    <property type="project" value="InterPro"/>
</dbReference>
<name>A0A4U3ML70_9ACTN</name>
<dbReference type="Pfam" id="PF19086">
    <property type="entry name" value="Terpene_syn_C_2"/>
    <property type="match status" value="2"/>
</dbReference>
<gene>
    <name evidence="2" type="ORF">FDA94_10140</name>
</gene>
<dbReference type="InterPro" id="IPR008949">
    <property type="entry name" value="Isoprenoid_synthase_dom_sf"/>
</dbReference>
<accession>A0A4U3ML70</accession>
<reference evidence="2 3" key="1">
    <citation type="submission" date="2019-04" db="EMBL/GenBank/DDBJ databases">
        <title>Herbidospora sp. NEAU-GS14.nov., a novel actinomycete isolated from soil.</title>
        <authorList>
            <person name="Han L."/>
        </authorList>
    </citation>
    <scope>NUCLEOTIDE SEQUENCE [LARGE SCALE GENOMIC DNA]</scope>
    <source>
        <strain evidence="2 3">NEAU-GS14</strain>
    </source>
</reference>